<evidence type="ECO:0000256" key="9">
    <source>
        <dbReference type="ARBA" id="ARBA00023136"/>
    </source>
</evidence>
<dbReference type="InterPro" id="IPR036259">
    <property type="entry name" value="MFS_trans_sf"/>
</dbReference>
<keyword evidence="3" id="KW-0813">Transport</keyword>
<evidence type="ECO:0000313" key="15">
    <source>
        <dbReference type="Proteomes" id="UP000445000"/>
    </source>
</evidence>
<reference evidence="15" key="1">
    <citation type="submission" date="2020-01" db="EMBL/GenBank/DDBJ databases">
        <title>'Steroidobacter agaridevorans' sp. nov., agar-degrading bacteria isolated from rhizosphere soils.</title>
        <authorList>
            <person name="Ikenaga M."/>
            <person name="Kataoka M."/>
            <person name="Murouchi A."/>
            <person name="Katsuragi S."/>
            <person name="Sakai M."/>
        </authorList>
    </citation>
    <scope>NUCLEOTIDE SEQUENCE [LARGE SCALE GENOMIC DNA]</scope>
    <source>
        <strain evidence="15">YU21-B</strain>
    </source>
</reference>
<feature type="domain" description="Major facilitator superfamily (MFS) profile" evidence="13">
    <location>
        <begin position="13"/>
        <end position="418"/>
    </location>
</feature>
<proteinExistence type="inferred from homology"/>
<feature type="transmembrane region" description="Helical" evidence="12">
    <location>
        <begin position="115"/>
        <end position="139"/>
    </location>
</feature>
<feature type="transmembrane region" description="Helical" evidence="12">
    <location>
        <begin position="12"/>
        <end position="32"/>
    </location>
</feature>
<dbReference type="InterPro" id="IPR005829">
    <property type="entry name" value="Sugar_transporter_CS"/>
</dbReference>
<keyword evidence="6 12" id="KW-0812">Transmembrane</keyword>
<feature type="transmembrane region" description="Helical" evidence="12">
    <location>
        <begin position="85"/>
        <end position="109"/>
    </location>
</feature>
<dbReference type="GO" id="GO:0005886">
    <property type="term" value="C:plasma membrane"/>
    <property type="evidence" value="ECO:0007669"/>
    <property type="project" value="UniProtKB-SubCell"/>
</dbReference>
<dbReference type="FunFam" id="1.20.1250.20:FF:000095">
    <property type="entry name" value="Alpha-ketoglutarate permease"/>
    <property type="match status" value="1"/>
</dbReference>
<evidence type="ECO:0000256" key="10">
    <source>
        <dbReference type="ARBA" id="ARBA00058957"/>
    </source>
</evidence>
<feature type="transmembrane region" description="Helical" evidence="12">
    <location>
        <begin position="52"/>
        <end position="73"/>
    </location>
</feature>
<evidence type="ECO:0000256" key="6">
    <source>
        <dbReference type="ARBA" id="ARBA00022692"/>
    </source>
</evidence>
<dbReference type="PANTHER" id="PTHR43528">
    <property type="entry name" value="ALPHA-KETOGLUTARATE PERMEASE"/>
    <property type="match status" value="1"/>
</dbReference>
<evidence type="ECO:0000256" key="2">
    <source>
        <dbReference type="ARBA" id="ARBA00008240"/>
    </source>
</evidence>
<keyword evidence="9 12" id="KW-0472">Membrane</keyword>
<evidence type="ECO:0000259" key="13">
    <source>
        <dbReference type="PROSITE" id="PS50850"/>
    </source>
</evidence>
<feature type="transmembrane region" description="Helical" evidence="12">
    <location>
        <begin position="362"/>
        <end position="383"/>
    </location>
</feature>
<evidence type="ECO:0000256" key="5">
    <source>
        <dbReference type="ARBA" id="ARBA00022519"/>
    </source>
</evidence>
<gene>
    <name evidence="14" type="ORF">GCM10011487_05190</name>
</gene>
<dbReference type="Pfam" id="PF07690">
    <property type="entry name" value="MFS_1"/>
    <property type="match status" value="1"/>
</dbReference>
<evidence type="ECO:0000256" key="7">
    <source>
        <dbReference type="ARBA" id="ARBA00022847"/>
    </source>
</evidence>
<keyword evidence="7" id="KW-0769">Symport</keyword>
<comment type="caution">
    <text evidence="14">The sequence shown here is derived from an EMBL/GenBank/DDBJ whole genome shotgun (WGS) entry which is preliminary data.</text>
</comment>
<dbReference type="PROSITE" id="PS50850">
    <property type="entry name" value="MFS"/>
    <property type="match status" value="1"/>
</dbReference>
<dbReference type="GO" id="GO:0015293">
    <property type="term" value="F:symporter activity"/>
    <property type="evidence" value="ECO:0007669"/>
    <property type="project" value="UniProtKB-KW"/>
</dbReference>
<dbReference type="AlphaFoldDB" id="A0A829Y5P5"/>
<feature type="transmembrane region" description="Helical" evidence="12">
    <location>
        <begin position="234"/>
        <end position="252"/>
    </location>
</feature>
<evidence type="ECO:0000256" key="1">
    <source>
        <dbReference type="ARBA" id="ARBA00004429"/>
    </source>
</evidence>
<evidence type="ECO:0000256" key="12">
    <source>
        <dbReference type="SAM" id="Phobius"/>
    </source>
</evidence>
<evidence type="ECO:0000256" key="4">
    <source>
        <dbReference type="ARBA" id="ARBA00022475"/>
    </source>
</evidence>
<feature type="transmembrane region" description="Helical" evidence="12">
    <location>
        <begin position="151"/>
        <end position="173"/>
    </location>
</feature>
<dbReference type="InterPro" id="IPR020846">
    <property type="entry name" value="MFS_dom"/>
</dbReference>
<accession>A0A829Y5P5</accession>
<dbReference type="InterPro" id="IPR011701">
    <property type="entry name" value="MFS"/>
</dbReference>
<evidence type="ECO:0000256" key="8">
    <source>
        <dbReference type="ARBA" id="ARBA00022989"/>
    </source>
</evidence>
<dbReference type="EMBL" id="BLJN01000001">
    <property type="protein sequence ID" value="GFE78519.1"/>
    <property type="molecule type" value="Genomic_DNA"/>
</dbReference>
<comment type="function">
    <text evidence="10">Uptake of alpha-ketoglutarate across the boundary membrane with the concomitant import of a cation (symport system).</text>
</comment>
<dbReference type="InterPro" id="IPR051084">
    <property type="entry name" value="H+-coupled_symporters"/>
</dbReference>
<feature type="transmembrane region" description="Helical" evidence="12">
    <location>
        <begin position="272"/>
        <end position="289"/>
    </location>
</feature>
<keyword evidence="4" id="KW-1003">Cell membrane</keyword>
<feature type="transmembrane region" description="Helical" evidence="12">
    <location>
        <begin position="326"/>
        <end position="350"/>
    </location>
</feature>
<keyword evidence="5" id="KW-0997">Cell inner membrane</keyword>
<feature type="transmembrane region" description="Helical" evidence="12">
    <location>
        <begin position="395"/>
        <end position="413"/>
    </location>
</feature>
<protein>
    <recommendedName>
        <fullName evidence="11">Alpha-ketoglutarate permease</fullName>
    </recommendedName>
</protein>
<feature type="transmembrane region" description="Helical" evidence="12">
    <location>
        <begin position="185"/>
        <end position="204"/>
    </location>
</feature>
<dbReference type="Proteomes" id="UP000445000">
    <property type="component" value="Unassembled WGS sequence"/>
</dbReference>
<dbReference type="RefSeq" id="WP_244318848.1">
    <property type="nucleotide sequence ID" value="NZ_BLJN01000001.1"/>
</dbReference>
<dbReference type="Gene3D" id="1.20.1250.20">
    <property type="entry name" value="MFS general substrate transporter like domains"/>
    <property type="match status" value="2"/>
</dbReference>
<dbReference type="PANTHER" id="PTHR43528:SF1">
    <property type="entry name" value="ALPHA-KETOGLUTARATE PERMEASE"/>
    <property type="match status" value="1"/>
</dbReference>
<dbReference type="SUPFAM" id="SSF103473">
    <property type="entry name" value="MFS general substrate transporter"/>
    <property type="match status" value="1"/>
</dbReference>
<dbReference type="PROSITE" id="PS00216">
    <property type="entry name" value="SUGAR_TRANSPORT_1"/>
    <property type="match status" value="1"/>
</dbReference>
<name>A0A829Y5P5_9GAMM</name>
<evidence type="ECO:0000256" key="3">
    <source>
        <dbReference type="ARBA" id="ARBA00022448"/>
    </source>
</evidence>
<dbReference type="PROSITE" id="PS00217">
    <property type="entry name" value="SUGAR_TRANSPORT_2"/>
    <property type="match status" value="1"/>
</dbReference>
<keyword evidence="8 12" id="KW-1133">Transmembrane helix</keyword>
<keyword evidence="15" id="KW-1185">Reference proteome</keyword>
<comment type="similarity">
    <text evidence="2">Belongs to the major facilitator superfamily. Metabolite:H+ Symporter (MHS) family (TC 2.A.1.6) family.</text>
</comment>
<feature type="transmembrane region" description="Helical" evidence="12">
    <location>
        <begin position="301"/>
        <end position="320"/>
    </location>
</feature>
<sequence length="424" mass="45956">MSFVLSHRQRLAAIATGSAGNLIEWFDFYIYAFTALYFASSFFPEGDRTVQLLNVAGIYAVGFLIRPVGGWYFGRFADRHGRRAALVASVLMMGAGSLLIAVLPTYAIIGAWAPALLLLARLIQGFSTGGQFGAAATYLSEVASDARRGFYASFLYVTLIAGQLCALLTLVALQQVLDEAELRAWGWRVPFAIGACMAMIVLLLRDHLHETTDNATAKSAEAGSLLALLRHPKALLVVMSLTAGGGLCLYTFTTYMQKFLVNTAGMDIELTSNVMLAAMLGFMLLQPAMGALSDRIGRRKCLLLFSGLMTLSAVPILTALSTVKDAGLAFLLVLCALTILSLYTSISGLFKAELFPQHIRALGVGLAHSISIAVFGGTAEYIALLCKRAGREHIYFWYVAAVCAVAFFTAWFMREPRRVSMMDK</sequence>
<organism evidence="14 15">
    <name type="scientific">Steroidobacter agaridevorans</name>
    <dbReference type="NCBI Taxonomy" id="2695856"/>
    <lineage>
        <taxon>Bacteria</taxon>
        <taxon>Pseudomonadati</taxon>
        <taxon>Pseudomonadota</taxon>
        <taxon>Gammaproteobacteria</taxon>
        <taxon>Steroidobacterales</taxon>
        <taxon>Steroidobacteraceae</taxon>
        <taxon>Steroidobacter</taxon>
    </lineage>
</organism>
<evidence type="ECO:0000256" key="11">
    <source>
        <dbReference type="ARBA" id="ARBA00069296"/>
    </source>
</evidence>
<comment type="subcellular location">
    <subcellularLocation>
        <location evidence="1">Cell inner membrane</location>
        <topology evidence="1">Multi-pass membrane protein</topology>
    </subcellularLocation>
</comment>
<dbReference type="NCBIfam" id="NF007710">
    <property type="entry name" value="PRK10406.1"/>
    <property type="match status" value="1"/>
</dbReference>
<evidence type="ECO:0000313" key="14">
    <source>
        <dbReference type="EMBL" id="GFE78519.1"/>
    </source>
</evidence>